<organism evidence="1">
    <name type="scientific">Harvfovirus sp</name>
    <dbReference type="NCBI Taxonomy" id="2487768"/>
    <lineage>
        <taxon>Viruses</taxon>
        <taxon>Varidnaviria</taxon>
        <taxon>Bamfordvirae</taxon>
        <taxon>Nucleocytoviricota</taxon>
        <taxon>Megaviricetes</taxon>
        <taxon>Imitervirales</taxon>
        <taxon>Mimiviridae</taxon>
        <taxon>Klosneuvirinae</taxon>
    </lineage>
</organism>
<sequence>MNHILFAVAFLTTSSIVWKANYDYHSQALNTALDQWIFVAETINVQNTRIIDKEGFFSKWLCKDDPYDPYILNETRHMELADLYTPCEIFQESKPYSIDKTLTKCKSVNLGIFHNLYENCHCYRKSYGINAVCEVETYYKYVQEFVLQIDHQSPHFTRREGGYCKGLQCLLQMNTPLSPPVNYYFNRYDQSEIIKEFTYKESKAYLERNIAFYSLSLFKPQEKA</sequence>
<evidence type="ECO:0000313" key="1">
    <source>
        <dbReference type="EMBL" id="AYV81100.1"/>
    </source>
</evidence>
<reference evidence="1" key="1">
    <citation type="submission" date="2018-10" db="EMBL/GenBank/DDBJ databases">
        <title>Hidden diversity of soil giant viruses.</title>
        <authorList>
            <person name="Schulz F."/>
            <person name="Alteio L."/>
            <person name="Goudeau D."/>
            <person name="Ryan E.M."/>
            <person name="Malmstrom R.R."/>
            <person name="Blanchard J."/>
            <person name="Woyke T."/>
        </authorList>
    </citation>
    <scope>NUCLEOTIDE SEQUENCE</scope>
    <source>
        <strain evidence="1">HAV1</strain>
    </source>
</reference>
<accession>A0A3G5A1V3</accession>
<name>A0A3G5A1V3_9VIRU</name>
<proteinExistence type="predicted"/>
<gene>
    <name evidence="1" type="ORF">Harvfovirus16_11</name>
</gene>
<dbReference type="EMBL" id="MK072258">
    <property type="protein sequence ID" value="AYV81100.1"/>
    <property type="molecule type" value="Genomic_DNA"/>
</dbReference>
<protein>
    <submittedName>
        <fullName evidence="1">Uncharacterized protein</fullName>
    </submittedName>
</protein>